<comment type="caution">
    <text evidence="5">The sequence shown here is derived from an EMBL/GenBank/DDBJ whole genome shotgun (WGS) entry which is preliminary data.</text>
</comment>
<evidence type="ECO:0000313" key="6">
    <source>
        <dbReference type="Proteomes" id="UP000541444"/>
    </source>
</evidence>
<dbReference type="PROSITE" id="PS00107">
    <property type="entry name" value="PROTEIN_KINASE_ATP"/>
    <property type="match status" value="1"/>
</dbReference>
<name>A0A7J7NT08_9MAGN</name>
<dbReference type="SMART" id="SM00239">
    <property type="entry name" value="C2"/>
    <property type="match status" value="1"/>
</dbReference>
<dbReference type="Proteomes" id="UP000541444">
    <property type="component" value="Unassembled WGS sequence"/>
</dbReference>
<dbReference type="CDD" id="cd00030">
    <property type="entry name" value="C2"/>
    <property type="match status" value="1"/>
</dbReference>
<dbReference type="PANTHER" id="PTHR47976:SF115">
    <property type="entry name" value="RECEPTOR-LIKE SERINE_THREONINE-PROTEIN KINASE"/>
    <property type="match status" value="1"/>
</dbReference>
<feature type="binding site" evidence="2">
    <location>
        <position position="65"/>
    </location>
    <ligand>
        <name>ATP</name>
        <dbReference type="ChEBI" id="CHEBI:30616"/>
    </ligand>
</feature>
<dbReference type="SUPFAM" id="SSF49562">
    <property type="entry name" value="C2 domain (Calcium/lipid-binding domain, CaLB)"/>
    <property type="match status" value="1"/>
</dbReference>
<evidence type="ECO:0000256" key="1">
    <source>
        <dbReference type="ARBA" id="ARBA00022729"/>
    </source>
</evidence>
<organism evidence="5 6">
    <name type="scientific">Kingdonia uniflora</name>
    <dbReference type="NCBI Taxonomy" id="39325"/>
    <lineage>
        <taxon>Eukaryota</taxon>
        <taxon>Viridiplantae</taxon>
        <taxon>Streptophyta</taxon>
        <taxon>Embryophyta</taxon>
        <taxon>Tracheophyta</taxon>
        <taxon>Spermatophyta</taxon>
        <taxon>Magnoliopsida</taxon>
        <taxon>Ranunculales</taxon>
        <taxon>Circaeasteraceae</taxon>
        <taxon>Kingdonia</taxon>
    </lineage>
</organism>
<dbReference type="OrthoDB" id="1711006at2759"/>
<evidence type="ECO:0000313" key="5">
    <source>
        <dbReference type="EMBL" id="KAF6170335.1"/>
    </source>
</evidence>
<dbReference type="InterPro" id="IPR011009">
    <property type="entry name" value="Kinase-like_dom_sf"/>
</dbReference>
<dbReference type="InterPro" id="IPR000719">
    <property type="entry name" value="Prot_kinase_dom"/>
</dbReference>
<accession>A0A7J7NT08</accession>
<sequence length="480" mass="54838">MDFEHVGIILNDRSYMREVARVPTEFCYEDLKMATNNFQSDKLGSGGSGSVFKGIMKDGTLVAVKRIERAEYGKRQFEAEIIAIASVQHVHLVRLRGYCSPLSKTGGAFFIVYDLFINGSLDNWIFPKTDGPIGRFLSWKLRYKVAFDVARALDYLHHDCCPPRIHLDVKPENILLAENLEAVLSDFGFSTLTKEDENEVHTKTIRGTTGYIAPEWFLGNLISDKCDIYSYGKVLLDLFFGERYVCLDGDGNDICIKGGNSGQELRTFHDYLWDKLKQKSVIDLIDKRLLMEDGKVNENEANSLVHAALRCLEENPKKRPGDMREVLQILEAGKSNGIGAIIRNEKVSKGTPYGKGSLIIIVHEAYNIVGKYSTKKLYAQFSFRMEWRETKHVKKDRNPKWDEEFLFLLEEAPVNDELSVQVISARTIMCLLNGDEYLGRVFIKLSDVVEKKRTNEVYILSYDSKETNAKIHIELKWVRD</sequence>
<proteinExistence type="predicted"/>
<evidence type="ECO:0000259" key="4">
    <source>
        <dbReference type="PROSITE" id="PS50011"/>
    </source>
</evidence>
<dbReference type="PANTHER" id="PTHR47976">
    <property type="entry name" value="G-TYPE LECTIN S-RECEPTOR-LIKE SERINE/THREONINE-PROTEIN KINASE SD2-5"/>
    <property type="match status" value="1"/>
</dbReference>
<dbReference type="Gene3D" id="2.60.40.150">
    <property type="entry name" value="C2 domain"/>
    <property type="match status" value="1"/>
</dbReference>
<dbReference type="InterPro" id="IPR000008">
    <property type="entry name" value="C2_dom"/>
</dbReference>
<gene>
    <name evidence="5" type="ORF">GIB67_043025</name>
</gene>
<feature type="domain" description="Protein kinase" evidence="4">
    <location>
        <begin position="37"/>
        <end position="331"/>
    </location>
</feature>
<evidence type="ECO:0000259" key="3">
    <source>
        <dbReference type="PROSITE" id="PS50004"/>
    </source>
</evidence>
<dbReference type="Pfam" id="PF00069">
    <property type="entry name" value="Pkinase"/>
    <property type="match status" value="1"/>
</dbReference>
<dbReference type="GO" id="GO:0004672">
    <property type="term" value="F:protein kinase activity"/>
    <property type="evidence" value="ECO:0007669"/>
    <property type="project" value="InterPro"/>
</dbReference>
<dbReference type="Pfam" id="PF00168">
    <property type="entry name" value="C2"/>
    <property type="match status" value="1"/>
</dbReference>
<evidence type="ECO:0008006" key="7">
    <source>
        <dbReference type="Google" id="ProtNLM"/>
    </source>
</evidence>
<reference evidence="5 6" key="1">
    <citation type="journal article" date="2020" name="IScience">
        <title>Genome Sequencing of the Endangered Kingdonia uniflora (Circaeasteraceae, Ranunculales) Reveals Potential Mechanisms of Evolutionary Specialization.</title>
        <authorList>
            <person name="Sun Y."/>
            <person name="Deng T."/>
            <person name="Zhang A."/>
            <person name="Moore M.J."/>
            <person name="Landis J.B."/>
            <person name="Lin N."/>
            <person name="Zhang H."/>
            <person name="Zhang X."/>
            <person name="Huang J."/>
            <person name="Zhang X."/>
            <person name="Sun H."/>
            <person name="Wang H."/>
        </authorList>
    </citation>
    <scope>NUCLEOTIDE SEQUENCE [LARGE SCALE GENOMIC DNA]</scope>
    <source>
        <strain evidence="5">TB1705</strain>
        <tissue evidence="5">Leaf</tissue>
    </source>
</reference>
<dbReference type="AlphaFoldDB" id="A0A7J7NT08"/>
<protein>
    <recommendedName>
        <fullName evidence="7">Protein kinase domain-containing protein</fullName>
    </recommendedName>
</protein>
<dbReference type="GO" id="GO:0005524">
    <property type="term" value="F:ATP binding"/>
    <property type="evidence" value="ECO:0007669"/>
    <property type="project" value="UniProtKB-UniRule"/>
</dbReference>
<dbReference type="SUPFAM" id="SSF56112">
    <property type="entry name" value="Protein kinase-like (PK-like)"/>
    <property type="match status" value="1"/>
</dbReference>
<keyword evidence="1" id="KW-0732">Signal</keyword>
<dbReference type="SMART" id="SM00220">
    <property type="entry name" value="S_TKc"/>
    <property type="match status" value="1"/>
</dbReference>
<evidence type="ECO:0000256" key="2">
    <source>
        <dbReference type="PROSITE-ProRule" id="PRU10141"/>
    </source>
</evidence>
<dbReference type="PROSITE" id="PS50004">
    <property type="entry name" value="C2"/>
    <property type="match status" value="1"/>
</dbReference>
<dbReference type="PROSITE" id="PS50011">
    <property type="entry name" value="PROTEIN_KINASE_DOM"/>
    <property type="match status" value="1"/>
</dbReference>
<feature type="domain" description="C2" evidence="3">
    <location>
        <begin position="337"/>
        <end position="458"/>
    </location>
</feature>
<keyword evidence="2" id="KW-0547">Nucleotide-binding</keyword>
<keyword evidence="2" id="KW-0067">ATP-binding</keyword>
<dbReference type="Gene3D" id="3.30.200.20">
    <property type="entry name" value="Phosphorylase Kinase, domain 1"/>
    <property type="match status" value="1"/>
</dbReference>
<keyword evidence="6" id="KW-1185">Reference proteome</keyword>
<dbReference type="EMBL" id="JACGCM010000593">
    <property type="protein sequence ID" value="KAF6170335.1"/>
    <property type="molecule type" value="Genomic_DNA"/>
</dbReference>
<dbReference type="InterPro" id="IPR017441">
    <property type="entry name" value="Protein_kinase_ATP_BS"/>
</dbReference>
<dbReference type="InterPro" id="IPR051343">
    <property type="entry name" value="G-type_lectin_kinases/EP1-like"/>
</dbReference>
<dbReference type="InterPro" id="IPR035892">
    <property type="entry name" value="C2_domain_sf"/>
</dbReference>
<dbReference type="Gene3D" id="1.10.510.10">
    <property type="entry name" value="Transferase(Phosphotransferase) domain 1"/>
    <property type="match status" value="1"/>
</dbReference>